<protein>
    <submittedName>
        <fullName evidence="2">Uncharacterized protein</fullName>
    </submittedName>
</protein>
<dbReference type="RefSeq" id="WP_188878542.1">
    <property type="nucleotide sequence ID" value="NZ_BMOQ01000005.1"/>
</dbReference>
<proteinExistence type="predicted"/>
<keyword evidence="3" id="KW-1185">Reference proteome</keyword>
<dbReference type="Proteomes" id="UP000608850">
    <property type="component" value="Unassembled WGS sequence"/>
</dbReference>
<gene>
    <name evidence="2" type="ORF">GCM10009021_18420</name>
</gene>
<evidence type="ECO:0000256" key="1">
    <source>
        <dbReference type="SAM" id="MobiDB-lite"/>
    </source>
</evidence>
<feature type="region of interest" description="Disordered" evidence="1">
    <location>
        <begin position="65"/>
        <end position="106"/>
    </location>
</feature>
<evidence type="ECO:0000313" key="3">
    <source>
        <dbReference type="Proteomes" id="UP000608850"/>
    </source>
</evidence>
<sequence>MVMMAEQLYVVGESYHEYPEMPVKRGTLRDDDGETVDGGVFHGQSNDTPDDVIVVDLRDDEESLNWTKYGPEDSRERFSEWSDEKAKNRSQEAQERLREYRQSRGE</sequence>
<dbReference type="AlphaFoldDB" id="A0A830GBV9"/>
<dbReference type="EMBL" id="BMOQ01000005">
    <property type="protein sequence ID" value="GGN17857.1"/>
    <property type="molecule type" value="Genomic_DNA"/>
</dbReference>
<comment type="caution">
    <text evidence="2">The sequence shown here is derived from an EMBL/GenBank/DDBJ whole genome shotgun (WGS) entry which is preliminary data.</text>
</comment>
<accession>A0A830GBV9</accession>
<organism evidence="2 3">
    <name type="scientific">Halarchaeum nitratireducens</name>
    <dbReference type="NCBI Taxonomy" id="489913"/>
    <lineage>
        <taxon>Archaea</taxon>
        <taxon>Methanobacteriati</taxon>
        <taxon>Methanobacteriota</taxon>
        <taxon>Stenosarchaea group</taxon>
        <taxon>Halobacteria</taxon>
        <taxon>Halobacteriales</taxon>
        <taxon>Halobacteriaceae</taxon>
    </lineage>
</organism>
<name>A0A830GBV9_9EURY</name>
<feature type="compositionally biased region" description="Basic and acidic residues" evidence="1">
    <location>
        <begin position="70"/>
        <end position="106"/>
    </location>
</feature>
<evidence type="ECO:0000313" key="2">
    <source>
        <dbReference type="EMBL" id="GGN17857.1"/>
    </source>
</evidence>
<reference evidence="2 3" key="1">
    <citation type="journal article" date="2019" name="Int. J. Syst. Evol. Microbiol.">
        <title>The Global Catalogue of Microorganisms (GCM) 10K type strain sequencing project: providing services to taxonomists for standard genome sequencing and annotation.</title>
        <authorList>
            <consortium name="The Broad Institute Genomics Platform"/>
            <consortium name="The Broad Institute Genome Sequencing Center for Infectious Disease"/>
            <person name="Wu L."/>
            <person name="Ma J."/>
        </authorList>
    </citation>
    <scope>NUCLEOTIDE SEQUENCE [LARGE SCALE GENOMIC DNA]</scope>
    <source>
        <strain evidence="2 3">JCM 16331</strain>
    </source>
</reference>